<proteinExistence type="predicted"/>
<dbReference type="SUPFAM" id="SSF81383">
    <property type="entry name" value="F-box domain"/>
    <property type="match status" value="1"/>
</dbReference>
<dbReference type="InterPro" id="IPR001810">
    <property type="entry name" value="F-box_dom"/>
</dbReference>
<reference evidence="3" key="1">
    <citation type="journal article" date="2014" name="Nat. Commun.">
        <title>Genomic adaptations of the halophilic Dead Sea filamentous fungus Eurotium rubrum.</title>
        <authorList>
            <person name="Kis-Papo T."/>
            <person name="Weig A.R."/>
            <person name="Riley R."/>
            <person name="Persoh D."/>
            <person name="Salamov A."/>
            <person name="Sun H."/>
            <person name="Lipzen A."/>
            <person name="Wasser S.P."/>
            <person name="Rambold G."/>
            <person name="Grigoriev I.V."/>
            <person name="Nevo E."/>
        </authorList>
    </citation>
    <scope>NUCLEOTIDE SEQUENCE [LARGE SCALE GENOMIC DNA]</scope>
    <source>
        <strain evidence="3">CBS 135680</strain>
    </source>
</reference>
<dbReference type="HOGENOM" id="CLU_059947_0_0_1"/>
<protein>
    <recommendedName>
        <fullName evidence="1">F-box domain-containing protein</fullName>
    </recommendedName>
</protein>
<sequence>MVLDRFSDAVQRIRRHSVLRRRSTRKCSTSQNCREQSIWETLPSDILIRILAQCELNDIHALALVCRVLHRRIYQHEPAIAQEYLCRRLHQHCPAVLSPGDNLTLIYNLFPPPPPHYPSTDGSLENNFPEYSFSYLSDLTRCWRTCIRLSFYLAEMTVQHHLETETTIRGVSEQEAIYSKAICQLQDRLLHPVAYLIFFLESDAATTSPSIKTQQSILQQPPFTDTQILLSTQHCMTLLCNCLRRLMAPDIQYPSTEPWLRLLLTTSTLERTLDFFAAAATPNTSATDKKKEKITESTVNTSWTPRMEFIWQMRNDWEQILSTTRGSIYDLDAKNEAIRVLSTAGVEDVWFEAAKRELNRRSMIPHACEEGIPVLHKATTRLRCEFCE</sequence>
<feature type="domain" description="F-box" evidence="1">
    <location>
        <begin position="39"/>
        <end position="71"/>
    </location>
</feature>
<name>A0A017SGI9_ASPRC</name>
<dbReference type="OrthoDB" id="4467576at2759"/>
<dbReference type="RefSeq" id="XP_040639761.1">
    <property type="nucleotide sequence ID" value="XM_040778485.1"/>
</dbReference>
<dbReference type="Pfam" id="PF00646">
    <property type="entry name" value="F-box"/>
    <property type="match status" value="1"/>
</dbReference>
<dbReference type="GeneID" id="63693609"/>
<evidence type="ECO:0000313" key="2">
    <source>
        <dbReference type="EMBL" id="EYE96073.1"/>
    </source>
</evidence>
<dbReference type="CDD" id="cd09917">
    <property type="entry name" value="F-box_SF"/>
    <property type="match status" value="1"/>
</dbReference>
<evidence type="ECO:0000313" key="3">
    <source>
        <dbReference type="Proteomes" id="UP000019804"/>
    </source>
</evidence>
<dbReference type="AlphaFoldDB" id="A0A017SGI9"/>
<accession>A0A017SGI9</accession>
<evidence type="ECO:0000259" key="1">
    <source>
        <dbReference type="Pfam" id="PF00646"/>
    </source>
</evidence>
<dbReference type="EMBL" id="KK088419">
    <property type="protein sequence ID" value="EYE96073.1"/>
    <property type="molecule type" value="Genomic_DNA"/>
</dbReference>
<dbReference type="Proteomes" id="UP000019804">
    <property type="component" value="Unassembled WGS sequence"/>
</dbReference>
<organism evidence="2 3">
    <name type="scientific">Aspergillus ruber (strain CBS 135680)</name>
    <dbReference type="NCBI Taxonomy" id="1388766"/>
    <lineage>
        <taxon>Eukaryota</taxon>
        <taxon>Fungi</taxon>
        <taxon>Dikarya</taxon>
        <taxon>Ascomycota</taxon>
        <taxon>Pezizomycotina</taxon>
        <taxon>Eurotiomycetes</taxon>
        <taxon>Eurotiomycetidae</taxon>
        <taxon>Eurotiales</taxon>
        <taxon>Aspergillaceae</taxon>
        <taxon>Aspergillus</taxon>
        <taxon>Aspergillus subgen. Aspergillus</taxon>
    </lineage>
</organism>
<dbReference type="InterPro" id="IPR036047">
    <property type="entry name" value="F-box-like_dom_sf"/>
</dbReference>
<keyword evidence="3" id="KW-1185">Reference proteome</keyword>
<gene>
    <name evidence="2" type="ORF">EURHEDRAFT_360505</name>
</gene>